<feature type="signal peptide" evidence="5">
    <location>
        <begin position="1"/>
        <end position="18"/>
    </location>
</feature>
<accession>A0A5C6LLE8</accession>
<dbReference type="GO" id="GO:0030313">
    <property type="term" value="C:cell envelope"/>
    <property type="evidence" value="ECO:0007669"/>
    <property type="project" value="UniProtKB-SubCell"/>
</dbReference>
<dbReference type="CDD" id="cd02966">
    <property type="entry name" value="TlpA_like_family"/>
    <property type="match status" value="1"/>
</dbReference>
<dbReference type="AlphaFoldDB" id="A0A5C6LLE8"/>
<protein>
    <submittedName>
        <fullName evidence="7">AhpC/TSA family protein</fullName>
    </submittedName>
</protein>
<dbReference type="PROSITE" id="PS51352">
    <property type="entry name" value="THIOREDOXIN_2"/>
    <property type="match status" value="1"/>
</dbReference>
<evidence type="ECO:0000313" key="7">
    <source>
        <dbReference type="EMBL" id="TWV95143.1"/>
    </source>
</evidence>
<keyword evidence="3" id="KW-1015">Disulfide bond</keyword>
<evidence type="ECO:0000256" key="1">
    <source>
        <dbReference type="ARBA" id="ARBA00004196"/>
    </source>
</evidence>
<dbReference type="GO" id="GO:0016491">
    <property type="term" value="F:oxidoreductase activity"/>
    <property type="evidence" value="ECO:0007669"/>
    <property type="project" value="InterPro"/>
</dbReference>
<dbReference type="PANTHER" id="PTHR42852:SF6">
    <property type="entry name" value="THIOL:DISULFIDE INTERCHANGE PROTEIN DSBE"/>
    <property type="match status" value="1"/>
</dbReference>
<dbReference type="Gene3D" id="3.40.30.10">
    <property type="entry name" value="Glutaredoxin"/>
    <property type="match status" value="1"/>
</dbReference>
<dbReference type="EMBL" id="VOHS01000041">
    <property type="protein sequence ID" value="TWV95143.1"/>
    <property type="molecule type" value="Genomic_DNA"/>
</dbReference>
<keyword evidence="2" id="KW-0201">Cytochrome c-type biogenesis</keyword>
<dbReference type="Proteomes" id="UP000318815">
    <property type="component" value="Unassembled WGS sequence"/>
</dbReference>
<dbReference type="InterPro" id="IPR013766">
    <property type="entry name" value="Thioredoxin_domain"/>
</dbReference>
<proteinExistence type="predicted"/>
<comment type="caution">
    <text evidence="7">The sequence shown here is derived from an EMBL/GenBank/DDBJ whole genome shotgun (WGS) entry which is preliminary data.</text>
</comment>
<name>A0A5C6LLE8_9BACT</name>
<dbReference type="GO" id="GO:0016209">
    <property type="term" value="F:antioxidant activity"/>
    <property type="evidence" value="ECO:0007669"/>
    <property type="project" value="InterPro"/>
</dbReference>
<dbReference type="GO" id="GO:0017004">
    <property type="term" value="P:cytochrome complex assembly"/>
    <property type="evidence" value="ECO:0007669"/>
    <property type="project" value="UniProtKB-KW"/>
</dbReference>
<gene>
    <name evidence="7" type="ORF">FEF09_24710</name>
</gene>
<reference evidence="7 8" key="1">
    <citation type="submission" date="2019-08" db="EMBL/GenBank/DDBJ databases">
        <title>Whole genome sequencing of chitin degrading bacteria Chitinophaga pinensis YS16.</title>
        <authorList>
            <person name="Singh R.P."/>
            <person name="Manchanda G."/>
            <person name="Maurya I.K."/>
            <person name="Joshi N.K."/>
            <person name="Srivastava A.K."/>
        </authorList>
    </citation>
    <scope>NUCLEOTIDE SEQUENCE [LARGE SCALE GENOMIC DNA]</scope>
    <source>
        <strain evidence="7 8">YS-16</strain>
    </source>
</reference>
<comment type="subcellular location">
    <subcellularLocation>
        <location evidence="1">Cell envelope</location>
    </subcellularLocation>
</comment>
<evidence type="ECO:0000256" key="4">
    <source>
        <dbReference type="ARBA" id="ARBA00023284"/>
    </source>
</evidence>
<evidence type="ECO:0000313" key="8">
    <source>
        <dbReference type="Proteomes" id="UP000318815"/>
    </source>
</evidence>
<dbReference type="Pfam" id="PF14289">
    <property type="entry name" value="DUF4369"/>
    <property type="match status" value="1"/>
</dbReference>
<evidence type="ECO:0000256" key="2">
    <source>
        <dbReference type="ARBA" id="ARBA00022748"/>
    </source>
</evidence>
<feature type="domain" description="Thioredoxin" evidence="6">
    <location>
        <begin position="242"/>
        <end position="381"/>
    </location>
</feature>
<evidence type="ECO:0000256" key="3">
    <source>
        <dbReference type="ARBA" id="ARBA00023157"/>
    </source>
</evidence>
<organism evidence="7 8">
    <name type="scientific">Chitinophaga pinensis</name>
    <dbReference type="NCBI Taxonomy" id="79329"/>
    <lineage>
        <taxon>Bacteria</taxon>
        <taxon>Pseudomonadati</taxon>
        <taxon>Bacteroidota</taxon>
        <taxon>Chitinophagia</taxon>
        <taxon>Chitinophagales</taxon>
        <taxon>Chitinophagaceae</taxon>
        <taxon>Chitinophaga</taxon>
    </lineage>
</organism>
<dbReference type="SUPFAM" id="SSF52833">
    <property type="entry name" value="Thioredoxin-like"/>
    <property type="match status" value="1"/>
</dbReference>
<dbReference type="InterPro" id="IPR025380">
    <property type="entry name" value="DUF4369"/>
</dbReference>
<sequence>MKKTFLLFAALIPMLAKSQSKNTFTITGKIGNLNAPARVYLDWTDVLNGSGGKEDSADVVNGTFKFTGEMNGIATCRMALAHNGDGKMKAVYTGDVIYFNFGTENFTITSKDSLANAVFKGSKVHDQEDAYNKKIGGQIMAITKNANYDFNAGTPEQRADSNFLKEIDMRFRKRVSDRNAAQLQYAKDNPNSVFGLIALSEYMNMSKNMEVVTPVYNGLSAKLRTSKKGQELDKRIKAVKLTTPGAEAPDFTMKDINGKPVSLKDLRGKTVLLEFWASWCSPCRAENPNLREQYKMYKDKGFEILGVSLDSDKKKWEEAIAKDGIPWIHVSDLKGWGNEVGILYGVTGVPAGFLISPEGKIIGNDLRGESLNKKLAELLNK</sequence>
<dbReference type="RefSeq" id="WP_146307604.1">
    <property type="nucleotide sequence ID" value="NZ_VOHS01000041.1"/>
</dbReference>
<evidence type="ECO:0000259" key="6">
    <source>
        <dbReference type="PROSITE" id="PS51352"/>
    </source>
</evidence>
<dbReference type="InterPro" id="IPR000866">
    <property type="entry name" value="AhpC/TSA"/>
</dbReference>
<dbReference type="InterPro" id="IPR036249">
    <property type="entry name" value="Thioredoxin-like_sf"/>
</dbReference>
<dbReference type="Pfam" id="PF00578">
    <property type="entry name" value="AhpC-TSA"/>
    <property type="match status" value="1"/>
</dbReference>
<dbReference type="InterPro" id="IPR050553">
    <property type="entry name" value="Thioredoxin_ResA/DsbE_sf"/>
</dbReference>
<feature type="chain" id="PRO_5023016820" evidence="5">
    <location>
        <begin position="19"/>
        <end position="381"/>
    </location>
</feature>
<dbReference type="OrthoDB" id="750178at2"/>
<keyword evidence="5" id="KW-0732">Signal</keyword>
<keyword evidence="4" id="KW-0676">Redox-active center</keyword>
<keyword evidence="8" id="KW-1185">Reference proteome</keyword>
<dbReference type="PANTHER" id="PTHR42852">
    <property type="entry name" value="THIOL:DISULFIDE INTERCHANGE PROTEIN DSBE"/>
    <property type="match status" value="1"/>
</dbReference>
<evidence type="ECO:0000256" key="5">
    <source>
        <dbReference type="SAM" id="SignalP"/>
    </source>
</evidence>